<evidence type="ECO:0000313" key="1">
    <source>
        <dbReference type="EMBL" id="MDV7137160.1"/>
    </source>
</evidence>
<sequence length="44" mass="4723">MCSRPSSADIDTKGITMTSTFELALLDIFQFLIDNSEALTGLVG</sequence>
<keyword evidence="2" id="KW-1185">Reference proteome</keyword>
<dbReference type="EMBL" id="JAWLUM010000011">
    <property type="protein sequence ID" value="MDV7137160.1"/>
    <property type="molecule type" value="Genomic_DNA"/>
</dbReference>
<accession>A0ABU4F0X2</accession>
<protein>
    <submittedName>
        <fullName evidence="1">Uncharacterized protein</fullName>
    </submittedName>
</protein>
<gene>
    <name evidence="1" type="ORF">R4198_26010</name>
</gene>
<reference evidence="1 2" key="1">
    <citation type="submission" date="2023-10" db="EMBL/GenBank/DDBJ databases">
        <title>Development of a sustainable strategy for remediation of hydrocarbon-contaminated territories based on the waste exchange concept.</title>
        <authorList>
            <person name="Krivoruchko A."/>
        </authorList>
    </citation>
    <scope>NUCLEOTIDE SEQUENCE [LARGE SCALE GENOMIC DNA]</scope>
    <source>
        <strain evidence="1 2">IEGM 1236</strain>
    </source>
</reference>
<evidence type="ECO:0000313" key="2">
    <source>
        <dbReference type="Proteomes" id="UP001185792"/>
    </source>
</evidence>
<proteinExistence type="predicted"/>
<dbReference type="Proteomes" id="UP001185792">
    <property type="component" value="Unassembled WGS sequence"/>
</dbReference>
<comment type="caution">
    <text evidence="1">The sequence shown here is derived from an EMBL/GenBank/DDBJ whole genome shotgun (WGS) entry which is preliminary data.</text>
</comment>
<organism evidence="1 2">
    <name type="scientific">Williamsia marianensis</name>
    <dbReference type="NCBI Taxonomy" id="85044"/>
    <lineage>
        <taxon>Bacteria</taxon>
        <taxon>Bacillati</taxon>
        <taxon>Actinomycetota</taxon>
        <taxon>Actinomycetes</taxon>
        <taxon>Mycobacteriales</taxon>
        <taxon>Nocardiaceae</taxon>
        <taxon>Williamsia</taxon>
    </lineage>
</organism>
<name>A0ABU4F0X2_WILMA</name>
<dbReference type="RefSeq" id="WP_255283893.1">
    <property type="nucleotide sequence ID" value="NZ_CBCRXS010000019.1"/>
</dbReference>